<feature type="compositionally biased region" description="Gly residues" evidence="1">
    <location>
        <begin position="137"/>
        <end position="146"/>
    </location>
</feature>
<comment type="caution">
    <text evidence="2">The sequence shown here is derived from an EMBL/GenBank/DDBJ whole genome shotgun (WGS) entry which is preliminary data.</text>
</comment>
<feature type="compositionally biased region" description="Low complexity" evidence="1">
    <location>
        <begin position="93"/>
        <end position="104"/>
    </location>
</feature>
<evidence type="ECO:0000313" key="3">
    <source>
        <dbReference type="Proteomes" id="UP000729402"/>
    </source>
</evidence>
<reference evidence="2" key="2">
    <citation type="submission" date="2021-02" db="EMBL/GenBank/DDBJ databases">
        <authorList>
            <person name="Kimball J.A."/>
            <person name="Haas M.W."/>
            <person name="Macchietto M."/>
            <person name="Kono T."/>
            <person name="Duquette J."/>
            <person name="Shao M."/>
        </authorList>
    </citation>
    <scope>NUCLEOTIDE SEQUENCE</scope>
    <source>
        <tissue evidence="2">Fresh leaf tissue</tissue>
    </source>
</reference>
<protein>
    <submittedName>
        <fullName evidence="2">Uncharacterized protein</fullName>
    </submittedName>
</protein>
<evidence type="ECO:0000256" key="1">
    <source>
        <dbReference type="SAM" id="MobiDB-lite"/>
    </source>
</evidence>
<feature type="compositionally biased region" description="Low complexity" evidence="1">
    <location>
        <begin position="115"/>
        <end position="127"/>
    </location>
</feature>
<feature type="compositionally biased region" description="Basic and acidic residues" evidence="1">
    <location>
        <begin position="32"/>
        <end position="46"/>
    </location>
</feature>
<gene>
    <name evidence="2" type="ORF">GUJ93_ZPchr0004g39070</name>
</gene>
<feature type="region of interest" description="Disordered" evidence="1">
    <location>
        <begin position="1"/>
        <end position="55"/>
    </location>
</feature>
<name>A0A8J5VZM0_ZIZPA</name>
<feature type="compositionally biased region" description="Basic and acidic residues" evidence="1">
    <location>
        <begin position="8"/>
        <end position="24"/>
    </location>
</feature>
<proteinExistence type="predicted"/>
<dbReference type="Proteomes" id="UP000729402">
    <property type="component" value="Unassembled WGS sequence"/>
</dbReference>
<reference evidence="2" key="1">
    <citation type="journal article" date="2021" name="bioRxiv">
        <title>Whole Genome Assembly and Annotation of Northern Wild Rice, Zizania palustris L., Supports a Whole Genome Duplication in the Zizania Genus.</title>
        <authorList>
            <person name="Haas M."/>
            <person name="Kono T."/>
            <person name="Macchietto M."/>
            <person name="Millas R."/>
            <person name="McGilp L."/>
            <person name="Shao M."/>
            <person name="Duquette J."/>
            <person name="Hirsch C.N."/>
            <person name="Kimball J."/>
        </authorList>
    </citation>
    <scope>NUCLEOTIDE SEQUENCE</scope>
    <source>
        <tissue evidence="2">Fresh leaf tissue</tissue>
    </source>
</reference>
<dbReference type="EMBL" id="JAAALK010000285">
    <property type="protein sequence ID" value="KAG8066424.1"/>
    <property type="molecule type" value="Genomic_DNA"/>
</dbReference>
<keyword evidence="3" id="KW-1185">Reference proteome</keyword>
<sequence>MDQLEEKEENRFQESTDRQKEEVHNNSQESVDQLKGEEEEDRKNPEEATLPAPAATRFAHPCSLLQYLARACASCLGLRDSFCPRRPPPPEPAATATDTASAPSQEQDDDKKTSAVVATRARAAVMRPQKPRTPVEGSGGNGGQHH</sequence>
<feature type="region of interest" description="Disordered" evidence="1">
    <location>
        <begin position="79"/>
        <end position="146"/>
    </location>
</feature>
<accession>A0A8J5VZM0</accession>
<evidence type="ECO:0000313" key="2">
    <source>
        <dbReference type="EMBL" id="KAG8066424.1"/>
    </source>
</evidence>
<dbReference type="OrthoDB" id="674918at2759"/>
<dbReference type="AlphaFoldDB" id="A0A8J5VZM0"/>
<organism evidence="2 3">
    <name type="scientific">Zizania palustris</name>
    <name type="common">Northern wild rice</name>
    <dbReference type="NCBI Taxonomy" id="103762"/>
    <lineage>
        <taxon>Eukaryota</taxon>
        <taxon>Viridiplantae</taxon>
        <taxon>Streptophyta</taxon>
        <taxon>Embryophyta</taxon>
        <taxon>Tracheophyta</taxon>
        <taxon>Spermatophyta</taxon>
        <taxon>Magnoliopsida</taxon>
        <taxon>Liliopsida</taxon>
        <taxon>Poales</taxon>
        <taxon>Poaceae</taxon>
        <taxon>BOP clade</taxon>
        <taxon>Oryzoideae</taxon>
        <taxon>Oryzeae</taxon>
        <taxon>Zizaniinae</taxon>
        <taxon>Zizania</taxon>
    </lineage>
</organism>